<dbReference type="AlphaFoldDB" id="A0AAW4ILV7"/>
<proteinExistence type="predicted"/>
<dbReference type="Pfam" id="PF19742">
    <property type="entry name" value="DUF6231"/>
    <property type="match status" value="1"/>
</dbReference>
<keyword evidence="2" id="KW-1185">Reference proteome</keyword>
<protein>
    <submittedName>
        <fullName evidence="1">Uncharacterized protein</fullName>
    </submittedName>
</protein>
<dbReference type="InterPro" id="IPR046199">
    <property type="entry name" value="DUF6231"/>
</dbReference>
<organism evidence="1 2">
    <name type="scientific">Psychrobacter halodurans</name>
    <dbReference type="NCBI Taxonomy" id="2818439"/>
    <lineage>
        <taxon>Bacteria</taxon>
        <taxon>Pseudomonadati</taxon>
        <taxon>Pseudomonadota</taxon>
        <taxon>Gammaproteobacteria</taxon>
        <taxon>Moraxellales</taxon>
        <taxon>Moraxellaceae</taxon>
        <taxon>Psychrobacter</taxon>
    </lineage>
</organism>
<gene>
    <name evidence="1" type="ORF">J3491_03555</name>
</gene>
<accession>A0AAW4ILV7</accession>
<comment type="caution">
    <text evidence="1">The sequence shown here is derived from an EMBL/GenBank/DDBJ whole genome shotgun (WGS) entry which is preliminary data.</text>
</comment>
<dbReference type="EMBL" id="JAGBKN010000005">
    <property type="protein sequence ID" value="MBO1516409.1"/>
    <property type="molecule type" value="Genomic_DNA"/>
</dbReference>
<sequence>MTKQSTRRAEVTLPLLIAYIDALLPTLAQETDAQTNTQSDSKSTKHKIDDKPELLPDLLWVTEDKNTLALLNTALTNHAAFQASDTTQPADKLASSTLLALNQQPVSERYELVCFWLPALSAEQLQQYIPLLMRYRDLYAAHLLIALEHNIDLQPYGFTPFDILQTSTLTEDTDLSDADMTQMPAAAHAFGSATLWQFNLYDYKQLPNWLNADYWANPENWGKHRW</sequence>
<name>A0AAW4ILV7_9GAMM</name>
<dbReference type="Proteomes" id="UP000664161">
    <property type="component" value="Unassembled WGS sequence"/>
</dbReference>
<evidence type="ECO:0000313" key="1">
    <source>
        <dbReference type="EMBL" id="MBO1516409.1"/>
    </source>
</evidence>
<evidence type="ECO:0000313" key="2">
    <source>
        <dbReference type="Proteomes" id="UP000664161"/>
    </source>
</evidence>
<reference evidence="1 2" key="1">
    <citation type="submission" date="2021-03" db="EMBL/GenBank/DDBJ databases">
        <authorList>
            <person name="Shang D.-D."/>
            <person name="Du Z.-J."/>
            <person name="Chen G.-J."/>
        </authorList>
    </citation>
    <scope>NUCLEOTIDE SEQUENCE [LARGE SCALE GENOMIC DNA]</scope>
    <source>
        <strain evidence="1 2">F2608</strain>
    </source>
</reference>
<dbReference type="RefSeq" id="WP_207969239.1">
    <property type="nucleotide sequence ID" value="NZ_JAGBKN010000005.1"/>
</dbReference>